<keyword evidence="4" id="KW-0121">Carboxypeptidase</keyword>
<dbReference type="InterPro" id="IPR000667">
    <property type="entry name" value="Peptidase_S13"/>
</dbReference>
<gene>
    <name evidence="4" type="ORF">NITFAB_0065</name>
</gene>
<sequence>MKLLYILTALFCLLPCAFSAPLPPPVLKALQQANIPLDSIGVEVREVHSNKPLISLNAKKPMNPASTMKLLTTYAGLELLGAAYSWKTEAYLAGKLEQGILYGDLILKGYGNPKLTLENFWLWLHELQGRGLREIRGNLVLDRSAFQLPPYDPAEFDHQPMRPYNAGPDALLLNFNSIHLLFTPEEEKIRIISTPGLAGIKIENHVTASQAPADCTEWDDRISFEFNADTLLIQGVYPITCGKRVQNVRLLSHPDYLYATFRSLWEEMGGSLQGSLQEGIVPDDAILFSTHRSAPLAELIRDINKFSNNVMTRQLFLSLGKNSANHTDLDQSEQTLRNWLLQKKLHFPELILENGAGLSRRERISPRSLALLLQSAQRSTLSAEFEASLPIVGVDGTLKNRLSDSKTANHAHLKTGSLQGVQAIAGYVHSIKNKQWILVFLINHPNAAAGRQAQNILIDWIHQKH</sequence>
<evidence type="ECO:0000313" key="4">
    <source>
        <dbReference type="EMBL" id="SPS04476.1"/>
    </source>
</evidence>
<evidence type="ECO:0000256" key="1">
    <source>
        <dbReference type="ARBA" id="ARBA00006096"/>
    </source>
</evidence>
<dbReference type="Gene3D" id="3.40.710.10">
    <property type="entry name" value="DD-peptidase/beta-lactamase superfamily"/>
    <property type="match status" value="2"/>
</dbReference>
<dbReference type="GO" id="GO:0000270">
    <property type="term" value="P:peptidoglycan metabolic process"/>
    <property type="evidence" value="ECO:0007669"/>
    <property type="project" value="TreeGrafter"/>
</dbReference>
<organism evidence="4">
    <name type="scientific">Candidatus Nitrotoga fabula</name>
    <dbReference type="NCBI Taxonomy" id="2182327"/>
    <lineage>
        <taxon>Bacteria</taxon>
        <taxon>Pseudomonadati</taxon>
        <taxon>Pseudomonadota</taxon>
        <taxon>Betaproteobacteria</taxon>
        <taxon>Nitrosomonadales</taxon>
        <taxon>Gallionellaceae</taxon>
        <taxon>Candidatus Nitrotoga</taxon>
    </lineage>
</organism>
<dbReference type="GO" id="GO:0009002">
    <property type="term" value="F:serine-type D-Ala-D-Ala carboxypeptidase activity"/>
    <property type="evidence" value="ECO:0007669"/>
    <property type="project" value="UniProtKB-EC"/>
</dbReference>
<dbReference type="EMBL" id="LS423452">
    <property type="protein sequence ID" value="SPS04476.1"/>
    <property type="molecule type" value="Genomic_DNA"/>
</dbReference>
<dbReference type="PANTHER" id="PTHR30023:SF0">
    <property type="entry name" value="PENICILLIN-SENSITIVE CARBOXYPEPTIDASE A"/>
    <property type="match status" value="1"/>
</dbReference>
<evidence type="ECO:0000256" key="3">
    <source>
        <dbReference type="SAM" id="SignalP"/>
    </source>
</evidence>
<evidence type="ECO:0000256" key="2">
    <source>
        <dbReference type="ARBA" id="ARBA00022801"/>
    </source>
</evidence>
<keyword evidence="3" id="KW-0732">Signal</keyword>
<dbReference type="SUPFAM" id="SSF56601">
    <property type="entry name" value="beta-lactamase/transpeptidase-like"/>
    <property type="match status" value="1"/>
</dbReference>
<reference evidence="4" key="1">
    <citation type="submission" date="2018-05" db="EMBL/GenBank/DDBJ databases">
        <authorList>
            <person name="Lanie J.A."/>
            <person name="Ng W.-L."/>
            <person name="Kazmierczak K.M."/>
            <person name="Andrzejewski T.M."/>
            <person name="Davidsen T.M."/>
            <person name="Wayne K.J."/>
            <person name="Tettelin H."/>
            <person name="Glass J.I."/>
            <person name="Rusch D."/>
            <person name="Podicherti R."/>
            <person name="Tsui H.-C.T."/>
            <person name="Winkler M.E."/>
        </authorList>
    </citation>
    <scope>NUCLEOTIDE SEQUENCE</scope>
    <source>
        <strain evidence="4">KNB</strain>
    </source>
</reference>
<name>A0A2X0SFC8_9PROT</name>
<dbReference type="PANTHER" id="PTHR30023">
    <property type="entry name" value="D-ALANYL-D-ALANINE CARBOXYPEPTIDASE"/>
    <property type="match status" value="1"/>
</dbReference>
<dbReference type="AlphaFoldDB" id="A0A2X0SFC8"/>
<dbReference type="InterPro" id="IPR012338">
    <property type="entry name" value="Beta-lactam/transpept-like"/>
</dbReference>
<dbReference type="Pfam" id="PF02113">
    <property type="entry name" value="Peptidase_S13"/>
    <property type="match status" value="1"/>
</dbReference>
<keyword evidence="4" id="KW-0645">Protease</keyword>
<dbReference type="PRINTS" id="PR00922">
    <property type="entry name" value="DADACBPTASE3"/>
</dbReference>
<accession>A0A2X0SFC8</accession>
<comment type="similarity">
    <text evidence="1">Belongs to the peptidase S13 family.</text>
</comment>
<proteinExistence type="inferred from homology"/>
<dbReference type="GO" id="GO:0006508">
    <property type="term" value="P:proteolysis"/>
    <property type="evidence" value="ECO:0007669"/>
    <property type="project" value="InterPro"/>
</dbReference>
<dbReference type="EC" id="3.4.16.4" evidence="4"/>
<dbReference type="NCBIfam" id="TIGR00666">
    <property type="entry name" value="PBP4"/>
    <property type="match status" value="1"/>
</dbReference>
<protein>
    <submittedName>
        <fullName evidence="4">D-alanyl-D-alanine carboxypeptidase/D-alanyl-D-alanine-endopeptidase</fullName>
        <ecNumber evidence="4">3.4.16.4</ecNumber>
    </submittedName>
</protein>
<feature type="signal peptide" evidence="3">
    <location>
        <begin position="1"/>
        <end position="19"/>
    </location>
</feature>
<keyword evidence="2 4" id="KW-0378">Hydrolase</keyword>
<feature type="chain" id="PRO_5015850307" evidence="3">
    <location>
        <begin position="20"/>
        <end position="465"/>
    </location>
</feature>